<dbReference type="SUPFAM" id="SSF46785">
    <property type="entry name" value="Winged helix' DNA-binding domain"/>
    <property type="match status" value="1"/>
</dbReference>
<comment type="caution">
    <text evidence="5">The sequence shown here is derived from an EMBL/GenBank/DDBJ whole genome shotgun (WGS) entry which is preliminary data.</text>
</comment>
<dbReference type="Proteomes" id="UP000562352">
    <property type="component" value="Unassembled WGS sequence"/>
</dbReference>
<dbReference type="GO" id="GO:0003700">
    <property type="term" value="F:DNA-binding transcription factor activity"/>
    <property type="evidence" value="ECO:0007669"/>
    <property type="project" value="InterPro"/>
</dbReference>
<dbReference type="EMBL" id="JACHJJ010000019">
    <property type="protein sequence ID" value="MBB5965779.1"/>
    <property type="molecule type" value="Genomic_DNA"/>
</dbReference>
<dbReference type="CDD" id="cd00090">
    <property type="entry name" value="HTH_ARSR"/>
    <property type="match status" value="1"/>
</dbReference>
<feature type="domain" description="HTH arsR-type" evidence="4">
    <location>
        <begin position="12"/>
        <end position="109"/>
    </location>
</feature>
<dbReference type="InterPro" id="IPR051081">
    <property type="entry name" value="HTH_MetalResp_TranReg"/>
</dbReference>
<keyword evidence="3" id="KW-0804">Transcription</keyword>
<dbReference type="GO" id="GO:0003677">
    <property type="term" value="F:DNA binding"/>
    <property type="evidence" value="ECO:0007669"/>
    <property type="project" value="UniProtKB-KW"/>
</dbReference>
<dbReference type="AlphaFoldDB" id="A0A841D8H1"/>
<dbReference type="InterPro" id="IPR011991">
    <property type="entry name" value="ArsR-like_HTH"/>
</dbReference>
<keyword evidence="1" id="KW-0805">Transcription regulation</keyword>
<proteinExistence type="predicted"/>
<name>A0A841D8H1_PLAVE</name>
<keyword evidence="2 5" id="KW-0238">DNA-binding</keyword>
<dbReference type="InterPro" id="IPR036388">
    <property type="entry name" value="WH-like_DNA-bd_sf"/>
</dbReference>
<dbReference type="RefSeq" id="WP_184945451.1">
    <property type="nucleotide sequence ID" value="NZ_BAAAWZ010000001.1"/>
</dbReference>
<dbReference type="PANTHER" id="PTHR33154">
    <property type="entry name" value="TRANSCRIPTIONAL REGULATOR, ARSR FAMILY"/>
    <property type="match status" value="1"/>
</dbReference>
<gene>
    <name evidence="5" type="ORF">FHS22_005069</name>
</gene>
<organism evidence="5 6">
    <name type="scientific">Planomonospora venezuelensis</name>
    <dbReference type="NCBI Taxonomy" id="1999"/>
    <lineage>
        <taxon>Bacteria</taxon>
        <taxon>Bacillati</taxon>
        <taxon>Actinomycetota</taxon>
        <taxon>Actinomycetes</taxon>
        <taxon>Streptosporangiales</taxon>
        <taxon>Streptosporangiaceae</taxon>
        <taxon>Planomonospora</taxon>
    </lineage>
</organism>
<keyword evidence="6" id="KW-1185">Reference proteome</keyword>
<evidence type="ECO:0000313" key="6">
    <source>
        <dbReference type="Proteomes" id="UP000562352"/>
    </source>
</evidence>
<dbReference type="SMART" id="SM00418">
    <property type="entry name" value="HTH_ARSR"/>
    <property type="match status" value="1"/>
</dbReference>
<evidence type="ECO:0000256" key="1">
    <source>
        <dbReference type="ARBA" id="ARBA00023015"/>
    </source>
</evidence>
<protein>
    <submittedName>
        <fullName evidence="5">DNA-binding transcriptional ArsR family regulator</fullName>
    </submittedName>
</protein>
<evidence type="ECO:0000313" key="5">
    <source>
        <dbReference type="EMBL" id="MBB5965779.1"/>
    </source>
</evidence>
<dbReference type="Gene3D" id="1.10.10.10">
    <property type="entry name" value="Winged helix-like DNA-binding domain superfamily/Winged helix DNA-binding domain"/>
    <property type="match status" value="1"/>
</dbReference>
<dbReference type="InterPro" id="IPR001845">
    <property type="entry name" value="HTH_ArsR_DNA-bd_dom"/>
</dbReference>
<evidence type="ECO:0000259" key="4">
    <source>
        <dbReference type="SMART" id="SM00418"/>
    </source>
</evidence>
<dbReference type="InterPro" id="IPR036390">
    <property type="entry name" value="WH_DNA-bd_sf"/>
</dbReference>
<reference evidence="5 6" key="1">
    <citation type="submission" date="2020-08" db="EMBL/GenBank/DDBJ databases">
        <title>Genomic Encyclopedia of Type Strains, Phase III (KMG-III): the genomes of soil and plant-associated and newly described type strains.</title>
        <authorList>
            <person name="Whitman W."/>
        </authorList>
    </citation>
    <scope>NUCLEOTIDE SEQUENCE [LARGE SCALE GENOMIC DNA]</scope>
    <source>
        <strain evidence="5 6">CECT 3303</strain>
    </source>
</reference>
<evidence type="ECO:0000256" key="2">
    <source>
        <dbReference type="ARBA" id="ARBA00023125"/>
    </source>
</evidence>
<accession>A0A841D8H1</accession>
<sequence length="200" mass="22277">MTKERQPLSDPRAMRALAHPARLAILNKVQTDGTVTATEAAEVVGITPSAASYHLRMLAKYGFVEDAPPRGDGRERLWRGVRTSWTVSPEPDDQPEVRAAKDALIQMVRDEAAAEAGRALRNFDREPPEWREASTFVRSVLFLDAAEMKELTERIGELIDPYRLNGRDRSEAPPGARVAEAHITLFPRVERRTHAPSSDG</sequence>
<dbReference type="Pfam" id="PF12840">
    <property type="entry name" value="HTH_20"/>
    <property type="match status" value="1"/>
</dbReference>
<evidence type="ECO:0000256" key="3">
    <source>
        <dbReference type="ARBA" id="ARBA00023163"/>
    </source>
</evidence>
<dbReference type="PANTHER" id="PTHR33154:SF15">
    <property type="entry name" value="REGULATORY PROTEIN ARSR"/>
    <property type="match status" value="1"/>
</dbReference>